<evidence type="ECO:0000256" key="1">
    <source>
        <dbReference type="ARBA" id="ARBA00022679"/>
    </source>
</evidence>
<dbReference type="SUPFAM" id="SSF56672">
    <property type="entry name" value="DNA/RNA polymerases"/>
    <property type="match status" value="1"/>
</dbReference>
<dbReference type="InterPro" id="IPR050951">
    <property type="entry name" value="Retrovirus_Pol_polyprotein"/>
</dbReference>
<dbReference type="Pfam" id="PF17917">
    <property type="entry name" value="RT_RNaseH"/>
    <property type="match status" value="1"/>
</dbReference>
<dbReference type="GO" id="GO:0016787">
    <property type="term" value="F:hydrolase activity"/>
    <property type="evidence" value="ECO:0007669"/>
    <property type="project" value="UniProtKB-KW"/>
</dbReference>
<proteinExistence type="predicted"/>
<dbReference type="EMBL" id="JAUUTY010000003">
    <property type="protein sequence ID" value="KAK1668413.1"/>
    <property type="molecule type" value="Genomic_DNA"/>
</dbReference>
<dbReference type="PANTHER" id="PTHR37984:SF5">
    <property type="entry name" value="PROTEIN NYNRIN-LIKE"/>
    <property type="match status" value="1"/>
</dbReference>
<evidence type="ECO:0000313" key="9">
    <source>
        <dbReference type="Proteomes" id="UP001231189"/>
    </source>
</evidence>
<dbReference type="AlphaFoldDB" id="A0AAD8T1Y0"/>
<evidence type="ECO:0000256" key="4">
    <source>
        <dbReference type="ARBA" id="ARBA00022759"/>
    </source>
</evidence>
<evidence type="ECO:0000256" key="3">
    <source>
        <dbReference type="ARBA" id="ARBA00022722"/>
    </source>
</evidence>
<dbReference type="InterPro" id="IPR041373">
    <property type="entry name" value="RT_RNaseH"/>
</dbReference>
<name>A0AAD8T1Y0_LOLMU</name>
<keyword evidence="6" id="KW-0695">RNA-directed DNA polymerase</keyword>
<keyword evidence="5" id="KW-0378">Hydrolase</keyword>
<organism evidence="8 9">
    <name type="scientific">Lolium multiflorum</name>
    <name type="common">Italian ryegrass</name>
    <name type="synonym">Lolium perenne subsp. multiflorum</name>
    <dbReference type="NCBI Taxonomy" id="4521"/>
    <lineage>
        <taxon>Eukaryota</taxon>
        <taxon>Viridiplantae</taxon>
        <taxon>Streptophyta</taxon>
        <taxon>Embryophyta</taxon>
        <taxon>Tracheophyta</taxon>
        <taxon>Spermatophyta</taxon>
        <taxon>Magnoliopsida</taxon>
        <taxon>Liliopsida</taxon>
        <taxon>Poales</taxon>
        <taxon>Poaceae</taxon>
        <taxon>BOP clade</taxon>
        <taxon>Pooideae</taxon>
        <taxon>Poodae</taxon>
        <taxon>Poeae</taxon>
        <taxon>Poeae Chloroplast Group 2 (Poeae type)</taxon>
        <taxon>Loliodinae</taxon>
        <taxon>Loliinae</taxon>
        <taxon>Lolium</taxon>
    </lineage>
</organism>
<reference evidence="8" key="1">
    <citation type="submission" date="2023-07" db="EMBL/GenBank/DDBJ databases">
        <title>A chromosome-level genome assembly of Lolium multiflorum.</title>
        <authorList>
            <person name="Chen Y."/>
            <person name="Copetti D."/>
            <person name="Kolliker R."/>
            <person name="Studer B."/>
        </authorList>
    </citation>
    <scope>NUCLEOTIDE SEQUENCE</scope>
    <source>
        <strain evidence="8">02402/16</strain>
        <tissue evidence="8">Leaf</tissue>
    </source>
</reference>
<dbReference type="Gene3D" id="3.30.420.10">
    <property type="entry name" value="Ribonuclease H-like superfamily/Ribonuclease H"/>
    <property type="match status" value="1"/>
</dbReference>
<evidence type="ECO:0000313" key="8">
    <source>
        <dbReference type="EMBL" id="KAK1668413.1"/>
    </source>
</evidence>
<keyword evidence="4" id="KW-0255">Endonuclease</keyword>
<feature type="domain" description="Reverse transcriptase RNase H-like" evidence="7">
    <location>
        <begin position="76"/>
        <end position="134"/>
    </location>
</feature>
<keyword evidence="2" id="KW-0548">Nucleotidyltransferase</keyword>
<evidence type="ECO:0000256" key="6">
    <source>
        <dbReference type="ARBA" id="ARBA00022918"/>
    </source>
</evidence>
<dbReference type="Gene3D" id="3.10.10.10">
    <property type="entry name" value="HIV Type 1 Reverse Transcriptase, subunit A, domain 1"/>
    <property type="match status" value="1"/>
</dbReference>
<gene>
    <name evidence="8" type="ORF">QYE76_056572</name>
</gene>
<keyword evidence="9" id="KW-1185">Reference proteome</keyword>
<dbReference type="PANTHER" id="PTHR37984">
    <property type="entry name" value="PROTEIN CBG26694"/>
    <property type="match status" value="1"/>
</dbReference>
<dbReference type="GO" id="GO:0003964">
    <property type="term" value="F:RNA-directed DNA polymerase activity"/>
    <property type="evidence" value="ECO:0007669"/>
    <property type="project" value="UniProtKB-KW"/>
</dbReference>
<keyword evidence="3" id="KW-0540">Nuclease</keyword>
<dbReference type="Proteomes" id="UP001231189">
    <property type="component" value="Unassembled WGS sequence"/>
</dbReference>
<dbReference type="GO" id="GO:0003676">
    <property type="term" value="F:nucleic acid binding"/>
    <property type="evidence" value="ECO:0007669"/>
    <property type="project" value="InterPro"/>
</dbReference>
<dbReference type="InterPro" id="IPR036397">
    <property type="entry name" value="RNaseH_sf"/>
</dbReference>
<dbReference type="GO" id="GO:0004519">
    <property type="term" value="F:endonuclease activity"/>
    <property type="evidence" value="ECO:0007669"/>
    <property type="project" value="UniProtKB-KW"/>
</dbReference>
<evidence type="ECO:0000259" key="7">
    <source>
        <dbReference type="Pfam" id="PF17917"/>
    </source>
</evidence>
<evidence type="ECO:0000256" key="5">
    <source>
        <dbReference type="ARBA" id="ARBA00022801"/>
    </source>
</evidence>
<dbReference type="InterPro" id="IPR043502">
    <property type="entry name" value="DNA/RNA_pol_sf"/>
</dbReference>
<evidence type="ECO:0000256" key="2">
    <source>
        <dbReference type="ARBA" id="ARBA00022695"/>
    </source>
</evidence>
<protein>
    <recommendedName>
        <fullName evidence="7">Reverse transcriptase RNase H-like domain-containing protein</fullName>
    </recommendedName>
</protein>
<comment type="caution">
    <text evidence="8">The sequence shown here is derived from an EMBL/GenBank/DDBJ whole genome shotgun (WGS) entry which is preliminary data.</text>
</comment>
<accession>A0AAD8T1Y0</accession>
<sequence length="199" mass="23240">MRAEILEEVKKEIEKMLAAGFIRPCRYAEWISSIVPVEKKDGRWRVAIDFRDLNRATPKDEYPMPVAETLIKLLATRRMLDAETRYPEVEKLCLCLFFTCTKLHHILLTAEIIVICKSDVVKHMLSAPVLKGRLDYFTKWVEAVPMKKVKSEDVIKFVKEHVIHRFGMMTHKYRGCIVVFSISKNVDPNEEQGVDKQFR</sequence>
<keyword evidence="1" id="KW-0808">Transferase</keyword>